<keyword evidence="1" id="KW-0812">Transmembrane</keyword>
<evidence type="ECO:0000256" key="1">
    <source>
        <dbReference type="SAM" id="Phobius"/>
    </source>
</evidence>
<feature type="transmembrane region" description="Helical" evidence="1">
    <location>
        <begin position="124"/>
        <end position="152"/>
    </location>
</feature>
<accession>A0AA95H587</accession>
<dbReference type="AlphaFoldDB" id="A0AA95H587"/>
<sequence>MQQITKQEKAQRLEKLAWILDSVIPIPGTNWRIGLDGLIGLIPGVGDISAGAISTYILYQALRMGVPTMVVGRMLLNIVMESVVGVIPFFGDIFDFAFKSNKRNVELLREYVDQPDTVKRRSTFTVIITIVGFLLVLGLLVWGMFSLIAALIHAL</sequence>
<reference evidence="2" key="2">
    <citation type="submission" date="2023-04" db="EMBL/GenBank/DDBJ databases">
        <authorList>
            <person name="Beletskiy A.V."/>
            <person name="Mardanov A.V."/>
            <person name="Ravin N.V."/>
        </authorList>
    </citation>
    <scope>NUCLEOTIDE SEQUENCE</scope>
    <source>
        <strain evidence="2">GKL-01</strain>
    </source>
</reference>
<organism evidence="2">
    <name type="scientific">Candidatus Thiocaldithrix dubininis</name>
    <dbReference type="NCBI Taxonomy" id="3080823"/>
    <lineage>
        <taxon>Bacteria</taxon>
        <taxon>Pseudomonadati</taxon>
        <taxon>Pseudomonadota</taxon>
        <taxon>Gammaproteobacteria</taxon>
        <taxon>Thiotrichales</taxon>
        <taxon>Thiotrichaceae</taxon>
        <taxon>Candidatus Thiocaldithrix</taxon>
    </lineage>
</organism>
<dbReference type="Pfam" id="PF13430">
    <property type="entry name" value="DUF4112"/>
    <property type="match status" value="1"/>
</dbReference>
<keyword evidence="1" id="KW-1133">Transmembrane helix</keyword>
<name>A0AA95H587_9GAMM</name>
<proteinExistence type="predicted"/>
<protein>
    <submittedName>
        <fullName evidence="2">DUF4112 domain-containing protein</fullName>
    </submittedName>
</protein>
<reference evidence="2" key="1">
    <citation type="journal article" date="2023" name="Int. J. Mol. Sci.">
        <title>Metagenomics Revealed a New Genus 'Candidatus Thiocaldithrix dubininis' gen. nov., sp. nov. and a New Species 'Candidatus Thiothrix putei' sp. nov. in the Family Thiotrichaceae, Some Members of Which Have Traits of Both Na+- and H+-Motive Energetics.</title>
        <authorList>
            <person name="Ravin N.V."/>
            <person name="Muntyan M.S."/>
            <person name="Smolyakov D.D."/>
            <person name="Rudenko T.S."/>
            <person name="Beletsky A.V."/>
            <person name="Mardanov A.V."/>
            <person name="Grabovich M.Y."/>
        </authorList>
    </citation>
    <scope>NUCLEOTIDE SEQUENCE</scope>
    <source>
        <strain evidence="2">GKL-01</strain>
    </source>
</reference>
<dbReference type="EMBL" id="CP124755">
    <property type="protein sequence ID" value="WGZ89833.1"/>
    <property type="molecule type" value="Genomic_DNA"/>
</dbReference>
<dbReference type="PANTHER" id="PTHR35519">
    <property type="entry name" value="MEMBRANE PROTEINS"/>
    <property type="match status" value="1"/>
</dbReference>
<feature type="transmembrane region" description="Helical" evidence="1">
    <location>
        <begin position="74"/>
        <end position="94"/>
    </location>
</feature>
<dbReference type="InterPro" id="IPR025187">
    <property type="entry name" value="DUF4112"/>
</dbReference>
<gene>
    <name evidence="2" type="ORF">QJT80_09995</name>
</gene>
<feature type="transmembrane region" description="Helical" evidence="1">
    <location>
        <begin position="38"/>
        <end position="62"/>
    </location>
</feature>
<keyword evidence="1" id="KW-0472">Membrane</keyword>
<evidence type="ECO:0000313" key="2">
    <source>
        <dbReference type="EMBL" id="WGZ89833.1"/>
    </source>
</evidence>
<dbReference type="KEGG" id="tdu:QJT80_09995"/>
<dbReference type="Proteomes" id="UP001300672">
    <property type="component" value="Chromosome"/>
</dbReference>
<dbReference type="PANTHER" id="PTHR35519:SF2">
    <property type="entry name" value="PH DOMAIN PROTEIN"/>
    <property type="match status" value="1"/>
</dbReference>